<dbReference type="Proteomes" id="UP000242818">
    <property type="component" value="Unassembled WGS sequence"/>
</dbReference>
<organism evidence="1 2">
    <name type="scientific">Chitinophaga costaii</name>
    <dbReference type="NCBI Taxonomy" id="1335309"/>
    <lineage>
        <taxon>Bacteria</taxon>
        <taxon>Pseudomonadati</taxon>
        <taxon>Bacteroidota</taxon>
        <taxon>Chitinophagia</taxon>
        <taxon>Chitinophagales</taxon>
        <taxon>Chitinophagaceae</taxon>
        <taxon>Chitinophaga</taxon>
    </lineage>
</organism>
<evidence type="ECO:0000313" key="2">
    <source>
        <dbReference type="Proteomes" id="UP000242818"/>
    </source>
</evidence>
<dbReference type="OrthoDB" id="650813at2"/>
<keyword evidence="2" id="KW-1185">Reference proteome</keyword>
<proteinExistence type="predicted"/>
<evidence type="ECO:0000313" key="1">
    <source>
        <dbReference type="EMBL" id="SCB72727.1"/>
    </source>
</evidence>
<dbReference type="EMBL" id="FMAR01000001">
    <property type="protein sequence ID" value="SCB72727.1"/>
    <property type="molecule type" value="Genomic_DNA"/>
</dbReference>
<sequence>MAISTISAQAQGDSIPGFYDGTRPELVFHLYILPNHTFYIEQMYGSEDRLIIGSWKALDASHIVLTEQRTQQDPFVVFTSPGSGKKRHFNFQYFDQNTETALAFGTTFDAKSLKYIHHPDESSFSRTNFIDMSNDSAKAVYLSLPVTETQHEVYSFDMHANDEYVSIMYNPVSTMPNFEMKAVIKQDGLYLSDTSGREDFVGKHQPLPPHYEQDLQELKDSENIPDTLHTEIEGKERAFKRIAPTRRFTAEVTLDEQQAYFGASDDEIKTSAPAIAPAKP</sequence>
<gene>
    <name evidence="1" type="ORF">GA0116948_10169</name>
</gene>
<dbReference type="RefSeq" id="WP_089707850.1">
    <property type="nucleotide sequence ID" value="NZ_FMAR01000001.1"/>
</dbReference>
<accession>A0A1C3YRL1</accession>
<protein>
    <submittedName>
        <fullName evidence="1">Uncharacterized protein</fullName>
    </submittedName>
</protein>
<reference evidence="1 2" key="1">
    <citation type="submission" date="2016-08" db="EMBL/GenBank/DDBJ databases">
        <authorList>
            <person name="Seilhamer J.J."/>
        </authorList>
    </citation>
    <scope>NUCLEOTIDE SEQUENCE [LARGE SCALE GENOMIC DNA]</scope>
    <source>
        <strain evidence="1 2">A37T2</strain>
    </source>
</reference>
<dbReference type="AlphaFoldDB" id="A0A1C3YRL1"/>
<name>A0A1C3YRL1_9BACT</name>
<dbReference type="STRING" id="1335309.GA0116948_10169"/>